<feature type="domain" description="F-box" evidence="2">
    <location>
        <begin position="7"/>
        <end position="53"/>
    </location>
</feature>
<dbReference type="Pfam" id="PF19729">
    <property type="entry name" value="LRR_FBXL18"/>
    <property type="match status" value="1"/>
</dbReference>
<name>A0A6P4YR25_BRABE</name>
<dbReference type="Gene3D" id="1.20.1280.50">
    <property type="match status" value="1"/>
</dbReference>
<dbReference type="GO" id="GO:0031146">
    <property type="term" value="P:SCF-dependent proteasomal ubiquitin-dependent protein catabolic process"/>
    <property type="evidence" value="ECO:0007669"/>
    <property type="project" value="InterPro"/>
</dbReference>
<dbReference type="PANTHER" id="PTHR13318">
    <property type="entry name" value="PARTNER OF PAIRED, ISOFORM B-RELATED"/>
    <property type="match status" value="1"/>
</dbReference>
<sequence length="721" mass="81172">MAAAVSQNGMEKISDEIVLHILQFLPLDDILNVQRVSRRFSGICQDKTLWRSTELRSCYGLSDDLLKNVISHQTLNILHLSLHGCYWLHSTALEVLSRCVNLQTLDLSHCRVTTKCLSKILSATKELRCLAWDVEGGFRPSFLSQECKETLKKLKVLKQVYPFEVHQDLFGVLTFCPALERIYLLGNVQLSNVACWTYNPLEEDQAAVSASNLKELVCYGFENSEVASSVFNLLTGSMKQGDPQPTLHSYCISGGPFVTYEKAVGSYAQAFEPFKTDLLQLDLSSGREGICSISDLQKTKNLQFLRLSYNFCLHSYDLITVSTVCQNLRVLNLMGCRYCFSCSERFDWDLSGLEAVAENCPHLHSLNLSGAHHCNSFGCPNVFPSDGLADTIAKMKGLVSLSLPACSVGTSKKSKKSRIDPLYPGNGPRPQTSSSRTSHYSRADPQVLNLWKIVHGCPLVEEFELLGVGFHSQLVHKALHLKLERDKGGFFIYRPCDDVKSRMKDADLSCICEWRKLRKLTLGGLPGVITGEFLQTLPEKCPALRHLSLANLGPTGQCIYSNNLLSALTRMPHLQDFRFEQPNFNIAWSFLEALYNCRDLQRLCVVARNGEIDPHLTLKLFEECKRLVVCQLFTMGQVLASHRLQQVIKQRYQSDRPALHVAIQHLLMEDSRSLSQLIPMVHLEEFTMYKSRVGEQPLELDKCGIMSLKVSRLRCPFAAEC</sequence>
<dbReference type="GeneID" id="109469842"/>
<gene>
    <name evidence="4" type="primary">LOC109469842</name>
</gene>
<evidence type="ECO:0000256" key="1">
    <source>
        <dbReference type="SAM" id="MobiDB-lite"/>
    </source>
</evidence>
<dbReference type="SUPFAM" id="SSF52047">
    <property type="entry name" value="RNI-like"/>
    <property type="match status" value="2"/>
</dbReference>
<protein>
    <submittedName>
        <fullName evidence="4">F-box/LRR-repeat protein 18-like</fullName>
    </submittedName>
</protein>
<evidence type="ECO:0000259" key="2">
    <source>
        <dbReference type="PROSITE" id="PS50181"/>
    </source>
</evidence>
<dbReference type="AlphaFoldDB" id="A0A6P4YR25"/>
<dbReference type="OrthoDB" id="9856535at2759"/>
<feature type="region of interest" description="Disordered" evidence="1">
    <location>
        <begin position="408"/>
        <end position="439"/>
    </location>
</feature>
<evidence type="ECO:0000313" key="3">
    <source>
        <dbReference type="Proteomes" id="UP000515135"/>
    </source>
</evidence>
<feature type="compositionally biased region" description="Polar residues" evidence="1">
    <location>
        <begin position="429"/>
        <end position="439"/>
    </location>
</feature>
<dbReference type="RefSeq" id="XP_019624134.1">
    <property type="nucleotide sequence ID" value="XM_019768575.1"/>
</dbReference>
<organism evidence="3 4">
    <name type="scientific">Branchiostoma belcheri</name>
    <name type="common">Amphioxus</name>
    <dbReference type="NCBI Taxonomy" id="7741"/>
    <lineage>
        <taxon>Eukaryota</taxon>
        <taxon>Metazoa</taxon>
        <taxon>Chordata</taxon>
        <taxon>Cephalochordata</taxon>
        <taxon>Leptocardii</taxon>
        <taxon>Amphioxiformes</taxon>
        <taxon>Branchiostomatidae</taxon>
        <taxon>Branchiostoma</taxon>
    </lineage>
</organism>
<dbReference type="InterPro" id="IPR045627">
    <property type="entry name" value="FBXL18_LRR"/>
</dbReference>
<dbReference type="Pfam" id="PF12937">
    <property type="entry name" value="F-box-like"/>
    <property type="match status" value="1"/>
</dbReference>
<dbReference type="KEGG" id="bbel:109469842"/>
<dbReference type="GO" id="GO:0019005">
    <property type="term" value="C:SCF ubiquitin ligase complex"/>
    <property type="evidence" value="ECO:0007669"/>
    <property type="project" value="TreeGrafter"/>
</dbReference>
<keyword evidence="3" id="KW-1185">Reference proteome</keyword>
<accession>A0A6P4YR25</accession>
<dbReference type="SMART" id="SM00256">
    <property type="entry name" value="FBOX"/>
    <property type="match status" value="1"/>
</dbReference>
<dbReference type="InterPro" id="IPR032675">
    <property type="entry name" value="LRR_dom_sf"/>
</dbReference>
<dbReference type="InterPro" id="IPR036047">
    <property type="entry name" value="F-box-like_dom_sf"/>
</dbReference>
<dbReference type="Proteomes" id="UP000515135">
    <property type="component" value="Unplaced"/>
</dbReference>
<reference evidence="4" key="1">
    <citation type="submission" date="2025-08" db="UniProtKB">
        <authorList>
            <consortium name="RefSeq"/>
        </authorList>
    </citation>
    <scope>IDENTIFICATION</scope>
    <source>
        <tissue evidence="4">Gonad</tissue>
    </source>
</reference>
<dbReference type="SUPFAM" id="SSF81383">
    <property type="entry name" value="F-box domain"/>
    <property type="match status" value="1"/>
</dbReference>
<dbReference type="Gene3D" id="3.80.10.10">
    <property type="entry name" value="Ribonuclease Inhibitor"/>
    <property type="match status" value="3"/>
</dbReference>
<evidence type="ECO:0000313" key="4">
    <source>
        <dbReference type="RefSeq" id="XP_019624134.1"/>
    </source>
</evidence>
<dbReference type="InterPro" id="IPR001810">
    <property type="entry name" value="F-box_dom"/>
</dbReference>
<dbReference type="PROSITE" id="PS50181">
    <property type="entry name" value="FBOX"/>
    <property type="match status" value="1"/>
</dbReference>
<proteinExistence type="predicted"/>